<evidence type="ECO:0000313" key="1">
    <source>
        <dbReference type="EMBL" id="OWF46329.1"/>
    </source>
</evidence>
<protein>
    <submittedName>
        <fullName evidence="1">Uncharacterized protein</fullName>
    </submittedName>
</protein>
<name>A0A210QC69_MIZYE</name>
<reference evidence="1 2" key="1">
    <citation type="journal article" date="2017" name="Nat. Ecol. Evol.">
        <title>Scallop genome provides insights into evolution of bilaterian karyotype and development.</title>
        <authorList>
            <person name="Wang S."/>
            <person name="Zhang J."/>
            <person name="Jiao W."/>
            <person name="Li J."/>
            <person name="Xun X."/>
            <person name="Sun Y."/>
            <person name="Guo X."/>
            <person name="Huan P."/>
            <person name="Dong B."/>
            <person name="Zhang L."/>
            <person name="Hu X."/>
            <person name="Sun X."/>
            <person name="Wang J."/>
            <person name="Zhao C."/>
            <person name="Wang Y."/>
            <person name="Wang D."/>
            <person name="Huang X."/>
            <person name="Wang R."/>
            <person name="Lv J."/>
            <person name="Li Y."/>
            <person name="Zhang Z."/>
            <person name="Liu B."/>
            <person name="Lu W."/>
            <person name="Hui Y."/>
            <person name="Liang J."/>
            <person name="Zhou Z."/>
            <person name="Hou R."/>
            <person name="Li X."/>
            <person name="Liu Y."/>
            <person name="Li H."/>
            <person name="Ning X."/>
            <person name="Lin Y."/>
            <person name="Zhao L."/>
            <person name="Xing Q."/>
            <person name="Dou J."/>
            <person name="Li Y."/>
            <person name="Mao J."/>
            <person name="Guo H."/>
            <person name="Dou H."/>
            <person name="Li T."/>
            <person name="Mu C."/>
            <person name="Jiang W."/>
            <person name="Fu Q."/>
            <person name="Fu X."/>
            <person name="Miao Y."/>
            <person name="Liu J."/>
            <person name="Yu Q."/>
            <person name="Li R."/>
            <person name="Liao H."/>
            <person name="Li X."/>
            <person name="Kong Y."/>
            <person name="Jiang Z."/>
            <person name="Chourrout D."/>
            <person name="Li R."/>
            <person name="Bao Z."/>
        </authorList>
    </citation>
    <scope>NUCLEOTIDE SEQUENCE [LARGE SCALE GENOMIC DNA]</scope>
    <source>
        <strain evidence="1 2">PY_sf001</strain>
    </source>
</reference>
<dbReference type="Proteomes" id="UP000242188">
    <property type="component" value="Unassembled WGS sequence"/>
</dbReference>
<keyword evidence="2" id="KW-1185">Reference proteome</keyword>
<evidence type="ECO:0000313" key="2">
    <source>
        <dbReference type="Proteomes" id="UP000242188"/>
    </source>
</evidence>
<accession>A0A210QC69</accession>
<gene>
    <name evidence="1" type="ORF">KP79_PYT04802</name>
</gene>
<comment type="caution">
    <text evidence="1">The sequence shown here is derived from an EMBL/GenBank/DDBJ whole genome shotgun (WGS) entry which is preliminary data.</text>
</comment>
<dbReference type="AlphaFoldDB" id="A0A210QC69"/>
<organism evidence="1 2">
    <name type="scientific">Mizuhopecten yessoensis</name>
    <name type="common">Japanese scallop</name>
    <name type="synonym">Patinopecten yessoensis</name>
    <dbReference type="NCBI Taxonomy" id="6573"/>
    <lineage>
        <taxon>Eukaryota</taxon>
        <taxon>Metazoa</taxon>
        <taxon>Spiralia</taxon>
        <taxon>Lophotrochozoa</taxon>
        <taxon>Mollusca</taxon>
        <taxon>Bivalvia</taxon>
        <taxon>Autobranchia</taxon>
        <taxon>Pteriomorphia</taxon>
        <taxon>Pectinida</taxon>
        <taxon>Pectinoidea</taxon>
        <taxon>Pectinidae</taxon>
        <taxon>Mizuhopecten</taxon>
    </lineage>
</organism>
<sequence length="71" mass="7647">MQAPISNVVVNFKGGNYTAQGSQAVKDAWKDIADNNNIPTGSFHANHAHILKLKYANGHWAVETVEKGSAI</sequence>
<dbReference type="EMBL" id="NEDP02004195">
    <property type="protein sequence ID" value="OWF46329.1"/>
    <property type="molecule type" value="Genomic_DNA"/>
</dbReference>
<proteinExistence type="predicted"/>